<keyword evidence="5" id="KW-0045">Antibiotic biosynthesis</keyword>
<feature type="domain" description="Carrier" evidence="7">
    <location>
        <begin position="966"/>
        <end position="1040"/>
    </location>
</feature>
<dbReference type="Proteomes" id="UP000695264">
    <property type="component" value="Unassembled WGS sequence"/>
</dbReference>
<dbReference type="Gene3D" id="3.30.559.10">
    <property type="entry name" value="Chloramphenicol acetyltransferase-like domain"/>
    <property type="match status" value="2"/>
</dbReference>
<evidence type="ECO:0000256" key="4">
    <source>
        <dbReference type="ARBA" id="ARBA00022737"/>
    </source>
</evidence>
<dbReference type="InterPro" id="IPR000873">
    <property type="entry name" value="AMP-dep_synth/lig_dom"/>
</dbReference>
<evidence type="ECO:0000313" key="8">
    <source>
        <dbReference type="EMBL" id="NJQ03961.1"/>
    </source>
</evidence>
<dbReference type="Gene3D" id="3.30.559.30">
    <property type="entry name" value="Nonribosomal peptide synthetase, condensation domain"/>
    <property type="match status" value="2"/>
</dbReference>
<dbReference type="Gene3D" id="3.30.300.30">
    <property type="match status" value="1"/>
</dbReference>
<dbReference type="PANTHER" id="PTHR45527">
    <property type="entry name" value="NONRIBOSOMAL PEPTIDE SYNTHETASE"/>
    <property type="match status" value="1"/>
</dbReference>
<keyword evidence="4" id="KW-0677">Repeat</keyword>
<protein>
    <submittedName>
        <fullName evidence="8">Amino acid adenylation domain-containing protein</fullName>
    </submittedName>
</protein>
<dbReference type="InterPro" id="IPR001242">
    <property type="entry name" value="Condensation_dom"/>
</dbReference>
<dbReference type="NCBIfam" id="TIGR01733">
    <property type="entry name" value="AA-adenyl-dom"/>
    <property type="match status" value="1"/>
</dbReference>
<feature type="compositionally biased region" description="Low complexity" evidence="6">
    <location>
        <begin position="578"/>
        <end position="602"/>
    </location>
</feature>
<evidence type="ECO:0000256" key="1">
    <source>
        <dbReference type="ARBA" id="ARBA00001957"/>
    </source>
</evidence>
<dbReference type="Gene3D" id="1.10.1200.10">
    <property type="entry name" value="ACP-like"/>
    <property type="match status" value="1"/>
</dbReference>
<comment type="caution">
    <text evidence="8">The sequence shown here is derived from an EMBL/GenBank/DDBJ whole genome shotgun (WGS) entry which is preliminary data.</text>
</comment>
<dbReference type="InterPro" id="IPR010060">
    <property type="entry name" value="NRPS_synth"/>
</dbReference>
<dbReference type="InterPro" id="IPR025110">
    <property type="entry name" value="AMP-bd_C"/>
</dbReference>
<dbReference type="CDD" id="cd19543">
    <property type="entry name" value="DCL_NRPS"/>
    <property type="match status" value="1"/>
</dbReference>
<organism evidence="8 9">
    <name type="scientific">Streptomyces zingiberis</name>
    <dbReference type="NCBI Taxonomy" id="2053010"/>
    <lineage>
        <taxon>Bacteria</taxon>
        <taxon>Bacillati</taxon>
        <taxon>Actinomycetota</taxon>
        <taxon>Actinomycetes</taxon>
        <taxon>Kitasatosporales</taxon>
        <taxon>Streptomycetaceae</taxon>
        <taxon>Streptomyces</taxon>
    </lineage>
</organism>
<dbReference type="InterPro" id="IPR036736">
    <property type="entry name" value="ACP-like_sf"/>
</dbReference>
<dbReference type="SUPFAM" id="SSF56801">
    <property type="entry name" value="Acetyl-CoA synthetase-like"/>
    <property type="match status" value="1"/>
</dbReference>
<proteinExistence type="predicted"/>
<feature type="compositionally biased region" description="Pro residues" evidence="6">
    <location>
        <begin position="568"/>
        <end position="577"/>
    </location>
</feature>
<keyword evidence="2" id="KW-0596">Phosphopantetheine</keyword>
<dbReference type="Pfam" id="PF00668">
    <property type="entry name" value="Condensation"/>
    <property type="match status" value="2"/>
</dbReference>
<dbReference type="PROSITE" id="PS00012">
    <property type="entry name" value="PHOSPHOPANTETHEINE"/>
    <property type="match status" value="1"/>
</dbReference>
<dbReference type="InterPro" id="IPR006162">
    <property type="entry name" value="Ppantetheine_attach_site"/>
</dbReference>
<dbReference type="SUPFAM" id="SSF47336">
    <property type="entry name" value="ACP-like"/>
    <property type="match status" value="1"/>
</dbReference>
<dbReference type="PROSITE" id="PS50075">
    <property type="entry name" value="CARRIER"/>
    <property type="match status" value="1"/>
</dbReference>
<sequence>MLYHATFDAAGPDVYTSQRMLALDGPLDPARLRASWEALVARHPVLRAGFHQRPSGETVQVVRRAVTLPWREADLSGLPEEDAAAEVTRLADRERAERFDLTAAPLLRLLLVRLGPERYRQIVTAHHTLLDGWSTSVVFTELSRAYADGGHTRSLPPAVSYRAYLAWLARQDADAAREAWRAELAGLTEPTLVAPEERVRTPLVPQPVTFDLGAELTGRIRRMARSRGLTVNTVLQGAWALVLARLVGRTDVVFGTTVAGRPAELPGAETAVGPFINTLPVRVTLDPGEPAGELLARVQRRQVALMGRQYTGLQEIRQAAGAGAGFDTLVVYENLPGAETGEAAPGGPVIRPVGEPQDRGHFPVALIVIPGERLRGHLVHRPDVVSPARAADLVRRFTRVLERMTEEPSASAGRIGLLDAAERAAALAAGSGPETPEPEAMAPELFLRAAAAAPASVAVVAGERSLTYGDLAARAGRLARSLAGAGVGPETPVAVVADRSVELVTALLAVALAGGVYVPVDPAHPPARVRQTLRDVAPPVVLCTPGARAAVPGGCPGRLIDIDAPGHPVHPGPPDPGLPDSVRADGAPGRSGPAGAAAPPRPEQAAYVIHTSGSTGRPKGVLVSHRALRHLVTAHRERYALGPGSRVLQLLSPGFDVSLADIWPVLCAGGQLVLAPPARLHATGEEIVRLMRENRVTQVAMTPTLLAQLPAAELPDLRVLVLGGEPAAEELRRRWSAGRDLRTEYGVTEATVTSTAGPALREDGLPAIGRPVSRTRAHVLDAFLQPVPPGTTGELYLSGAGLARGYLDRPRLTAERFVACPFVPGARMYRTGDLARRAEDGTLLFAGRADAQVKIRGFRVEPAEIEAALTAHPAVDRAVVVLRRDRPGGQRLAGYVTLRPASRAATGAPTPPGGQELRDHLARELPDHMVPAAVTVLDALPVSPGGKIDTAALPAPDFTTDPSGRAPADRAESTLCALVAEVLGLADVGPEDNFFRLGGDSITSMQLVSRARRDDIHFTSQDVFARETPAGLAAVARFGGPAAGGADDSTGEVVRTPVMRALGAHVTGPGFAQWVVAGAPAGLGHDTLVGGVAALLGTHAALRLRVEPGDGAPRLVIGAAGAPGGAGAADLVTRVDATRVADARLDALAAQAAREAVDLLDPASGAMFRAVWLDAGEGRTGRLALAAHHLCVDGVSWRVLLPDLRAACEAAAAGRAPALDPVPTSFRRWAALLTAQAATPARLSELDGWTALLTDAPPPPGLPPLDPARDTAATVRRRAWTVDPGQARTLTGRTPAVFHCGVHDVLLAALAAAVTHWRRDGGTTLLVDVEGHGREPVEGADVLRTVGWFTSVHPVRLDVAGVGVAEVLTGGPAAGTLLKAVKEQARAVPGDGLGHGLLRHLNPATGPALAALPTPRIGFNYLGRFPAGARPGTVRPWQLAGDVAIGGSTDPRMPAPHTLEAGAAVRDTADGPELVIHLSHPAALDETETERLGRLWLAMLAGLAAHTTDPGAGGHTPSDFPLLDLAQDEVEQFEAIAAQLEGGLPR</sequence>
<dbReference type="Pfam" id="PF13193">
    <property type="entry name" value="AMP-binding_C"/>
    <property type="match status" value="1"/>
</dbReference>
<dbReference type="InterPro" id="IPR020845">
    <property type="entry name" value="AMP-binding_CS"/>
</dbReference>
<evidence type="ECO:0000259" key="7">
    <source>
        <dbReference type="PROSITE" id="PS50075"/>
    </source>
</evidence>
<dbReference type="InterPro" id="IPR042099">
    <property type="entry name" value="ANL_N_sf"/>
</dbReference>
<reference evidence="8 9" key="1">
    <citation type="submission" date="2020-03" db="EMBL/GenBank/DDBJ databases">
        <title>WGS of actinomycetes isolated from Thailand.</title>
        <authorList>
            <person name="Thawai C."/>
        </authorList>
    </citation>
    <scope>NUCLEOTIDE SEQUENCE [LARGE SCALE GENOMIC DNA]</scope>
    <source>
        <strain evidence="8 9">PLAI 1-29</strain>
    </source>
</reference>
<dbReference type="NCBIfam" id="TIGR01720">
    <property type="entry name" value="NRPS-para261"/>
    <property type="match status" value="1"/>
</dbReference>
<evidence type="ECO:0000256" key="5">
    <source>
        <dbReference type="ARBA" id="ARBA00023194"/>
    </source>
</evidence>
<evidence type="ECO:0000256" key="6">
    <source>
        <dbReference type="SAM" id="MobiDB-lite"/>
    </source>
</evidence>
<dbReference type="EMBL" id="JAATEN010000037">
    <property type="protein sequence ID" value="NJQ03961.1"/>
    <property type="molecule type" value="Genomic_DNA"/>
</dbReference>
<name>A0ABX1C240_9ACTN</name>
<comment type="cofactor">
    <cofactor evidence="1">
        <name>pantetheine 4'-phosphate</name>
        <dbReference type="ChEBI" id="CHEBI:47942"/>
    </cofactor>
</comment>
<dbReference type="Pfam" id="PF00550">
    <property type="entry name" value="PP-binding"/>
    <property type="match status" value="1"/>
</dbReference>
<dbReference type="InterPro" id="IPR023213">
    <property type="entry name" value="CAT-like_dom_sf"/>
</dbReference>
<evidence type="ECO:0000256" key="3">
    <source>
        <dbReference type="ARBA" id="ARBA00022553"/>
    </source>
</evidence>
<dbReference type="SUPFAM" id="SSF52777">
    <property type="entry name" value="CoA-dependent acyltransferases"/>
    <property type="match status" value="4"/>
</dbReference>
<accession>A0ABX1C240</accession>
<feature type="region of interest" description="Disordered" evidence="6">
    <location>
        <begin position="561"/>
        <end position="602"/>
    </location>
</feature>
<dbReference type="Gene3D" id="3.40.50.12780">
    <property type="entry name" value="N-terminal domain of ligase-like"/>
    <property type="match status" value="1"/>
</dbReference>
<gene>
    <name evidence="8" type="ORF">HCK00_26505</name>
</gene>
<dbReference type="InterPro" id="IPR009081">
    <property type="entry name" value="PP-bd_ACP"/>
</dbReference>
<keyword evidence="9" id="KW-1185">Reference proteome</keyword>
<dbReference type="CDD" id="cd05930">
    <property type="entry name" value="A_NRPS"/>
    <property type="match status" value="1"/>
</dbReference>
<evidence type="ECO:0000256" key="2">
    <source>
        <dbReference type="ARBA" id="ARBA00022450"/>
    </source>
</evidence>
<dbReference type="InterPro" id="IPR010071">
    <property type="entry name" value="AA_adenyl_dom"/>
</dbReference>
<dbReference type="PANTHER" id="PTHR45527:SF1">
    <property type="entry name" value="FATTY ACID SYNTHASE"/>
    <property type="match status" value="1"/>
</dbReference>
<dbReference type="PROSITE" id="PS00455">
    <property type="entry name" value="AMP_BINDING"/>
    <property type="match status" value="1"/>
</dbReference>
<dbReference type="Pfam" id="PF00501">
    <property type="entry name" value="AMP-binding"/>
    <property type="match status" value="1"/>
</dbReference>
<keyword evidence="3" id="KW-0597">Phosphoprotein</keyword>
<dbReference type="InterPro" id="IPR045851">
    <property type="entry name" value="AMP-bd_C_sf"/>
</dbReference>
<evidence type="ECO:0000313" key="9">
    <source>
        <dbReference type="Proteomes" id="UP000695264"/>
    </source>
</evidence>